<dbReference type="InterPro" id="IPR007612">
    <property type="entry name" value="LOR"/>
</dbReference>
<dbReference type="Gene3D" id="2.40.160.200">
    <property type="entry name" value="LURP1-related"/>
    <property type="match status" value="1"/>
</dbReference>
<organism evidence="2 3">
    <name type="scientific">Quercus lobata</name>
    <name type="common">Valley oak</name>
    <dbReference type="NCBI Taxonomy" id="97700"/>
    <lineage>
        <taxon>Eukaryota</taxon>
        <taxon>Viridiplantae</taxon>
        <taxon>Streptophyta</taxon>
        <taxon>Embryophyta</taxon>
        <taxon>Tracheophyta</taxon>
        <taxon>Spermatophyta</taxon>
        <taxon>Magnoliopsida</taxon>
        <taxon>eudicotyledons</taxon>
        <taxon>Gunneridae</taxon>
        <taxon>Pentapetalae</taxon>
        <taxon>rosids</taxon>
        <taxon>fabids</taxon>
        <taxon>Fagales</taxon>
        <taxon>Fagaceae</taxon>
        <taxon>Quercus</taxon>
    </lineage>
</organism>
<dbReference type="OMA" id="CNSACKI"/>
<dbReference type="InterPro" id="IPR025659">
    <property type="entry name" value="Tubby-like_C"/>
</dbReference>
<evidence type="ECO:0000313" key="3">
    <source>
        <dbReference type="Proteomes" id="UP000594261"/>
    </source>
</evidence>
<protein>
    <recommendedName>
        <fullName evidence="4">Protein LURP-one-related 11</fullName>
    </recommendedName>
</protein>
<dbReference type="Pfam" id="PF04525">
    <property type="entry name" value="LOR"/>
    <property type="match status" value="1"/>
</dbReference>
<dbReference type="EnsemblPlants" id="QL10p016407:mrna">
    <property type="protein sequence ID" value="QL10p016407:mrna"/>
    <property type="gene ID" value="QL10p016407"/>
</dbReference>
<dbReference type="Gramene" id="QL10p016407:mrna">
    <property type="protein sequence ID" value="QL10p016407:mrna"/>
    <property type="gene ID" value="QL10p016407"/>
</dbReference>
<reference evidence="2 3" key="1">
    <citation type="journal article" date="2016" name="G3 (Bethesda)">
        <title>First Draft Assembly and Annotation of the Genome of a California Endemic Oak Quercus lobata Nee (Fagaceae).</title>
        <authorList>
            <person name="Sork V.L."/>
            <person name="Fitz-Gibbon S.T."/>
            <person name="Puiu D."/>
            <person name="Crepeau M."/>
            <person name="Gugger P.F."/>
            <person name="Sherman R."/>
            <person name="Stevens K."/>
            <person name="Langley C.H."/>
            <person name="Pellegrini M."/>
            <person name="Salzberg S.L."/>
        </authorList>
    </citation>
    <scope>NUCLEOTIDE SEQUENCE [LARGE SCALE GENOMIC DNA]</scope>
    <source>
        <strain evidence="2 3">cv. SW786</strain>
    </source>
</reference>
<dbReference type="EMBL" id="LRBV02000010">
    <property type="status" value="NOT_ANNOTATED_CDS"/>
    <property type="molecule type" value="Genomic_DNA"/>
</dbReference>
<accession>A0A7N2MQ66</accession>
<dbReference type="InterPro" id="IPR038595">
    <property type="entry name" value="LOR_sf"/>
</dbReference>
<evidence type="ECO:0000256" key="1">
    <source>
        <dbReference type="ARBA" id="ARBA00005437"/>
    </source>
</evidence>
<reference evidence="2" key="2">
    <citation type="submission" date="2021-01" db="UniProtKB">
        <authorList>
            <consortium name="EnsemblPlants"/>
        </authorList>
    </citation>
    <scope>IDENTIFICATION</scope>
</reference>
<dbReference type="PANTHER" id="PTHR31087:SF25">
    <property type="entry name" value="TRANSLATION INITIATION FACTOR 2B FAMILY PROTEIN, PUTATIVE, EXPRESSED-RELATED"/>
    <property type="match status" value="1"/>
</dbReference>
<evidence type="ECO:0008006" key="4">
    <source>
        <dbReference type="Google" id="ProtNLM"/>
    </source>
</evidence>
<dbReference type="Proteomes" id="UP000594261">
    <property type="component" value="Chromosome 10"/>
</dbReference>
<comment type="similarity">
    <text evidence="1">Belongs to the LOR family.</text>
</comment>
<dbReference type="SUPFAM" id="SSF54518">
    <property type="entry name" value="Tubby C-terminal domain-like"/>
    <property type="match status" value="1"/>
</dbReference>
<dbReference type="AlphaFoldDB" id="A0A7N2MQ66"/>
<proteinExistence type="inferred from homology"/>
<dbReference type="InParanoid" id="A0A7N2MQ66"/>
<keyword evidence="3" id="KW-1185">Reference proteome</keyword>
<dbReference type="PANTHER" id="PTHR31087">
    <property type="match status" value="1"/>
</dbReference>
<sequence length="208" mass="23727">MKSKTDLLIMAKVHPQAIIPSTSCYLTSNQETFTIWMKSLVLSGKGCTVFDANGQIVYRVDNYNCKCSNEVYLMDIKGKVLFTILRKRFKLFRFWEGYRSSDKETVIKKPCFQVRKSLRISKGDSPCEVIVGLDENQSHHYKIQTWKSKSVCKIVDQSGGLVAELKRKKSTYGVDLGSDVLTMVVEPNIDHSLIMGLFVVYCLINCRM</sequence>
<name>A0A7N2MQ66_QUELO</name>
<evidence type="ECO:0000313" key="2">
    <source>
        <dbReference type="EnsemblPlants" id="QL10p016407:mrna"/>
    </source>
</evidence>